<dbReference type="InterPro" id="IPR017850">
    <property type="entry name" value="Alkaline_phosphatase_core_sf"/>
</dbReference>
<evidence type="ECO:0000313" key="1">
    <source>
        <dbReference type="EMBL" id="PST82867.1"/>
    </source>
</evidence>
<sequence>MKTIIYILFFAAAMLPASLYAQQKRHVLLISIDGLRPDFYLDQAWKAPNLRKLAASGVWSAGISSVFPSVTYPAHTSLVTGAFPGRHGVYYNAPVNAEKGRWYWESSYIRTPTLWDAARSAGIRTGAVMWPVTVGAPIDYNFPVKRADNDDESDQLSVTQPYLQPATLIRDFEAAHGKLSRADFDNTGPLDATMGKLAAHIIGKYKPGLMAVHFVTVDHQQHAHGRDAVASKEALARVDSMVGTLMATLEGAGMAKNTAVIVTGDHGMVDSEYSLAPNTWLAQAGLLDKNDWKARFQPAGGAAFLYLKSPADLQRVHQVLAALPPAVQASFRVLDRAALDRAGVNPEVSLALAMKKGVIAVGGQNQPGLVKLKAGKAGHGHFPDFKEIQTGFIASGSGIGRSELRKALSITDIAPLVAQLLGIPFNAPDGKLVPGILKQH</sequence>
<dbReference type="RefSeq" id="WP_107215125.1">
    <property type="nucleotide sequence ID" value="NZ_KZ686269.1"/>
</dbReference>
<dbReference type="CDD" id="cd16018">
    <property type="entry name" value="Enpp"/>
    <property type="match status" value="1"/>
</dbReference>
<dbReference type="GO" id="GO:0016787">
    <property type="term" value="F:hydrolase activity"/>
    <property type="evidence" value="ECO:0007669"/>
    <property type="project" value="UniProtKB-ARBA"/>
</dbReference>
<dbReference type="SUPFAM" id="SSF53649">
    <property type="entry name" value="Alkaline phosphatase-like"/>
    <property type="match status" value="1"/>
</dbReference>
<dbReference type="PANTHER" id="PTHR10151:SF120">
    <property type="entry name" value="BIS(5'-ADENOSYL)-TRIPHOSPHATASE"/>
    <property type="match status" value="1"/>
</dbReference>
<name>A0A2T3HK98_9SPHI</name>
<proteinExistence type="predicted"/>
<dbReference type="GO" id="GO:0004519">
    <property type="term" value="F:endonuclease activity"/>
    <property type="evidence" value="ECO:0007669"/>
    <property type="project" value="UniProtKB-KW"/>
</dbReference>
<dbReference type="OrthoDB" id="9779418at2"/>
<organism evidence="1 2">
    <name type="scientific">Pedobacter yulinensis</name>
    <dbReference type="NCBI Taxonomy" id="2126353"/>
    <lineage>
        <taxon>Bacteria</taxon>
        <taxon>Pseudomonadati</taxon>
        <taxon>Bacteroidota</taxon>
        <taxon>Sphingobacteriia</taxon>
        <taxon>Sphingobacteriales</taxon>
        <taxon>Sphingobacteriaceae</taxon>
        <taxon>Pedobacter</taxon>
    </lineage>
</organism>
<keyword evidence="2" id="KW-1185">Reference proteome</keyword>
<dbReference type="AlphaFoldDB" id="A0A2T3HK98"/>
<dbReference type="Gene3D" id="3.40.720.10">
    <property type="entry name" value="Alkaline Phosphatase, subunit A"/>
    <property type="match status" value="1"/>
</dbReference>
<dbReference type="InterPro" id="IPR002591">
    <property type="entry name" value="Phosphodiest/P_Trfase"/>
</dbReference>
<keyword evidence="1" id="KW-0540">Nuclease</keyword>
<keyword evidence="1" id="KW-0255">Endonuclease</keyword>
<protein>
    <submittedName>
        <fullName evidence="1">AP endonuclease</fullName>
    </submittedName>
</protein>
<comment type="caution">
    <text evidence="1">The sequence shown here is derived from an EMBL/GenBank/DDBJ whole genome shotgun (WGS) entry which is preliminary data.</text>
</comment>
<dbReference type="Pfam" id="PF01663">
    <property type="entry name" value="Phosphodiest"/>
    <property type="match status" value="1"/>
</dbReference>
<dbReference type="PANTHER" id="PTHR10151">
    <property type="entry name" value="ECTONUCLEOTIDE PYROPHOSPHATASE/PHOSPHODIESTERASE"/>
    <property type="match status" value="1"/>
</dbReference>
<evidence type="ECO:0000313" key="2">
    <source>
        <dbReference type="Proteomes" id="UP000240912"/>
    </source>
</evidence>
<gene>
    <name evidence="1" type="ORF">C7T94_09535</name>
</gene>
<reference evidence="1 2" key="1">
    <citation type="submission" date="2018-03" db="EMBL/GenBank/DDBJ databases">
        <authorList>
            <person name="Keele B.F."/>
        </authorList>
    </citation>
    <scope>NUCLEOTIDE SEQUENCE [LARGE SCALE GENOMIC DNA]</scope>
    <source>
        <strain evidence="1 2">YL28-9</strain>
    </source>
</reference>
<accession>A0A2T3HK98</accession>
<keyword evidence="1" id="KW-0378">Hydrolase</keyword>
<dbReference type="EMBL" id="PYLS01000005">
    <property type="protein sequence ID" value="PST82867.1"/>
    <property type="molecule type" value="Genomic_DNA"/>
</dbReference>
<dbReference type="Proteomes" id="UP000240912">
    <property type="component" value="Unassembled WGS sequence"/>
</dbReference>